<keyword evidence="7" id="KW-1185">Reference proteome</keyword>
<dbReference type="AlphaFoldDB" id="A0A3M6TJI6"/>
<evidence type="ECO:0000313" key="7">
    <source>
        <dbReference type="Proteomes" id="UP000275408"/>
    </source>
</evidence>
<dbReference type="PROSITE" id="PS01180">
    <property type="entry name" value="CUB"/>
    <property type="match status" value="2"/>
</dbReference>
<evidence type="ECO:0000256" key="2">
    <source>
        <dbReference type="ARBA" id="ARBA00023157"/>
    </source>
</evidence>
<dbReference type="OrthoDB" id="5982505at2759"/>
<evidence type="ECO:0000313" key="6">
    <source>
        <dbReference type="EMBL" id="RMX41499.1"/>
    </source>
</evidence>
<feature type="signal peptide" evidence="4">
    <location>
        <begin position="1"/>
        <end position="22"/>
    </location>
</feature>
<dbReference type="SMART" id="SM00042">
    <property type="entry name" value="CUB"/>
    <property type="match status" value="2"/>
</dbReference>
<gene>
    <name evidence="6" type="ORF">pdam_00012261</name>
</gene>
<organism evidence="6 7">
    <name type="scientific">Pocillopora damicornis</name>
    <name type="common">Cauliflower coral</name>
    <name type="synonym">Millepora damicornis</name>
    <dbReference type="NCBI Taxonomy" id="46731"/>
    <lineage>
        <taxon>Eukaryota</taxon>
        <taxon>Metazoa</taxon>
        <taxon>Cnidaria</taxon>
        <taxon>Anthozoa</taxon>
        <taxon>Hexacorallia</taxon>
        <taxon>Scleractinia</taxon>
        <taxon>Astrocoeniina</taxon>
        <taxon>Pocilloporidae</taxon>
        <taxon>Pocillopora</taxon>
    </lineage>
</organism>
<dbReference type="Pfam" id="PF00431">
    <property type="entry name" value="CUB"/>
    <property type="match status" value="2"/>
</dbReference>
<dbReference type="PANTHER" id="PTHR24251">
    <property type="entry name" value="OVOCHYMASE-RELATED"/>
    <property type="match status" value="1"/>
</dbReference>
<dbReference type="OMA" id="QAICKNT"/>
<dbReference type="FunFam" id="2.60.120.290:FF:000005">
    <property type="entry name" value="Procollagen C-endopeptidase enhancer 1"/>
    <property type="match status" value="2"/>
</dbReference>
<sequence>MSAPLILWCVIALFANVPTALSRPRHIGKPVSEVKADEVQKRQSECGNVTNNELKSPRYPSYYPNNIHCVYWVVIPAGKTMNIYFNDFHLEYTSICSFDYLKIANEKDETFGGHNGKYCGVQYGNVSVTGQYAVLTFHSDGSVSRRGYNLTFTFAPVGSNGTQSPPTYPPIGTQGPQTVYPTNPPWYTTAPPNVGCGYVQGYQLTSPGYPNNYPNGIDCEYWVYIPYGKALRIYFNDFQVEPDPSCSYDYLRIANEKNETFGGRNGKYCGDQNGSVSVTGQYAVLTFHSDGSVAHRGYNLTFTLIPTGSNGTQPPPTYPPISRTPATMFPSVGPSPDAKRELQYLIAIVRYLLNQMEYVVNNEVFSVSVRDYEARVKRAITDVHHALRAEGRQKRDVSSVKMISQLEKKADDLIKQLQIKEDRYQRSAPKRKVAIEDAEKAH</sequence>
<evidence type="ECO:0000256" key="1">
    <source>
        <dbReference type="ARBA" id="ARBA00022737"/>
    </source>
</evidence>
<keyword evidence="4" id="KW-0732">Signal</keyword>
<accession>A0A3M6TJI6</accession>
<dbReference type="InterPro" id="IPR000859">
    <property type="entry name" value="CUB_dom"/>
</dbReference>
<feature type="chain" id="PRO_5018224971" description="CUB domain-containing protein" evidence="4">
    <location>
        <begin position="23"/>
        <end position="442"/>
    </location>
</feature>
<keyword evidence="2" id="KW-1015">Disulfide bond</keyword>
<keyword evidence="1" id="KW-0677">Repeat</keyword>
<name>A0A3M6TJI6_POCDA</name>
<dbReference type="CDD" id="cd00041">
    <property type="entry name" value="CUB"/>
    <property type="match status" value="2"/>
</dbReference>
<dbReference type="InterPro" id="IPR035914">
    <property type="entry name" value="Sperma_CUB_dom_sf"/>
</dbReference>
<comment type="caution">
    <text evidence="6">The sequence shown here is derived from an EMBL/GenBank/DDBJ whole genome shotgun (WGS) entry which is preliminary data.</text>
</comment>
<comment type="caution">
    <text evidence="3">Lacks conserved residue(s) required for the propagation of feature annotation.</text>
</comment>
<dbReference type="Gene3D" id="2.60.120.290">
    <property type="entry name" value="Spermadhesin, CUB domain"/>
    <property type="match status" value="2"/>
</dbReference>
<dbReference type="EMBL" id="RCHS01003481">
    <property type="protein sequence ID" value="RMX41499.1"/>
    <property type="molecule type" value="Genomic_DNA"/>
</dbReference>
<reference evidence="6 7" key="1">
    <citation type="journal article" date="2018" name="Sci. Rep.">
        <title>Comparative analysis of the Pocillopora damicornis genome highlights role of immune system in coral evolution.</title>
        <authorList>
            <person name="Cunning R."/>
            <person name="Bay R.A."/>
            <person name="Gillette P."/>
            <person name="Baker A.C."/>
            <person name="Traylor-Knowles N."/>
        </authorList>
    </citation>
    <scope>NUCLEOTIDE SEQUENCE [LARGE SCALE GENOMIC DNA]</scope>
    <source>
        <strain evidence="6">RSMAS</strain>
        <tissue evidence="6">Whole animal</tissue>
    </source>
</reference>
<feature type="domain" description="CUB" evidence="5">
    <location>
        <begin position="35"/>
        <end position="155"/>
    </location>
</feature>
<evidence type="ECO:0000256" key="3">
    <source>
        <dbReference type="PROSITE-ProRule" id="PRU00059"/>
    </source>
</evidence>
<dbReference type="SUPFAM" id="SSF49854">
    <property type="entry name" value="Spermadhesin, CUB domain"/>
    <property type="match status" value="2"/>
</dbReference>
<dbReference type="PANTHER" id="PTHR24251:SF50">
    <property type="entry name" value="ATTRACTIN-LIKE 1A"/>
    <property type="match status" value="1"/>
</dbReference>
<proteinExistence type="predicted"/>
<feature type="domain" description="CUB" evidence="5">
    <location>
        <begin position="204"/>
        <end position="305"/>
    </location>
</feature>
<protein>
    <recommendedName>
        <fullName evidence="5">CUB domain-containing protein</fullName>
    </recommendedName>
</protein>
<evidence type="ECO:0000256" key="4">
    <source>
        <dbReference type="SAM" id="SignalP"/>
    </source>
</evidence>
<evidence type="ECO:0000259" key="5">
    <source>
        <dbReference type="PROSITE" id="PS01180"/>
    </source>
</evidence>
<dbReference type="Proteomes" id="UP000275408">
    <property type="component" value="Unassembled WGS sequence"/>
</dbReference>